<dbReference type="PANTHER" id="PTHR12265">
    <property type="entry name" value="TRANSMEMBRANE PROTEIN 53"/>
    <property type="match status" value="1"/>
</dbReference>
<keyword evidence="3 7" id="KW-1133">Transmembrane helix</keyword>
<reference evidence="8" key="1">
    <citation type="journal article" date="2020" name="Stud. Mycol.">
        <title>101 Dothideomycetes genomes: a test case for predicting lifestyles and emergence of pathogens.</title>
        <authorList>
            <person name="Haridas S."/>
            <person name="Albert R."/>
            <person name="Binder M."/>
            <person name="Bloem J."/>
            <person name="Labutti K."/>
            <person name="Salamov A."/>
            <person name="Andreopoulos B."/>
            <person name="Baker S."/>
            <person name="Barry K."/>
            <person name="Bills G."/>
            <person name="Bluhm B."/>
            <person name="Cannon C."/>
            <person name="Castanera R."/>
            <person name="Culley D."/>
            <person name="Daum C."/>
            <person name="Ezra D."/>
            <person name="Gonzalez J."/>
            <person name="Henrissat B."/>
            <person name="Kuo A."/>
            <person name="Liang C."/>
            <person name="Lipzen A."/>
            <person name="Lutzoni F."/>
            <person name="Magnuson J."/>
            <person name="Mondo S."/>
            <person name="Nolan M."/>
            <person name="Ohm R."/>
            <person name="Pangilinan J."/>
            <person name="Park H.-J."/>
            <person name="Ramirez L."/>
            <person name="Alfaro M."/>
            <person name="Sun H."/>
            <person name="Tritt A."/>
            <person name="Yoshinaga Y."/>
            <person name="Zwiers L.-H."/>
            <person name="Turgeon B."/>
            <person name="Goodwin S."/>
            <person name="Spatafora J."/>
            <person name="Crous P."/>
            <person name="Grigoriev I."/>
        </authorList>
    </citation>
    <scope>NUCLEOTIDE SEQUENCE</scope>
    <source>
        <strain evidence="8">CBS 123094</strain>
    </source>
</reference>
<evidence type="ECO:0000256" key="4">
    <source>
        <dbReference type="ARBA" id="ARBA00023136"/>
    </source>
</evidence>
<keyword evidence="4 7" id="KW-0472">Membrane</keyword>
<dbReference type="Pfam" id="PF05705">
    <property type="entry name" value="DUF829"/>
    <property type="match status" value="1"/>
</dbReference>
<dbReference type="EMBL" id="ML977600">
    <property type="protein sequence ID" value="KAF1998941.1"/>
    <property type="molecule type" value="Genomic_DNA"/>
</dbReference>
<proteinExistence type="predicted"/>
<evidence type="ECO:0000313" key="8">
    <source>
        <dbReference type="EMBL" id="KAF1998941.1"/>
    </source>
</evidence>
<name>A0A6A5WFK5_9PLEO</name>
<feature type="non-terminal residue" evidence="8">
    <location>
        <position position="1"/>
    </location>
</feature>
<dbReference type="OrthoDB" id="77878at2759"/>
<comment type="subcellular location">
    <subcellularLocation>
        <location evidence="6">Endomembrane system</location>
        <topology evidence="6">Single-pass membrane protein</topology>
    </subcellularLocation>
    <subcellularLocation>
        <location evidence="1">Nucleus membrane</location>
    </subcellularLocation>
</comment>
<evidence type="ECO:0000256" key="2">
    <source>
        <dbReference type="ARBA" id="ARBA00022692"/>
    </source>
</evidence>
<dbReference type="PANTHER" id="PTHR12265:SF30">
    <property type="entry name" value="TRANSMEMBRANE PROTEIN 53"/>
    <property type="match status" value="1"/>
</dbReference>
<dbReference type="GO" id="GO:0031965">
    <property type="term" value="C:nuclear membrane"/>
    <property type="evidence" value="ECO:0007669"/>
    <property type="project" value="UniProtKB-SubCell"/>
</dbReference>
<keyword evidence="2 7" id="KW-0812">Transmembrane</keyword>
<evidence type="ECO:0000256" key="7">
    <source>
        <dbReference type="SAM" id="Phobius"/>
    </source>
</evidence>
<dbReference type="AlphaFoldDB" id="A0A6A5WFK5"/>
<evidence type="ECO:0000256" key="3">
    <source>
        <dbReference type="ARBA" id="ARBA00022989"/>
    </source>
</evidence>
<evidence type="ECO:0000256" key="1">
    <source>
        <dbReference type="ARBA" id="ARBA00004126"/>
    </source>
</evidence>
<feature type="transmembrane region" description="Helical" evidence="7">
    <location>
        <begin position="173"/>
        <end position="195"/>
    </location>
</feature>
<sequence length="289" mass="32277">MDSAAMSPNFVPLNSFVSLYTPISPVKGQLVILATWMGSLDKHIAKYTEAYARLIPNARILLIKGTLEVMFTTYTAQRKAIRPALEPIQALLEECEYFANPAEPSTTPHILIQVLSNGGTNSFTQLLHAFKTKFGTPLPIVGMIIDSALAKGGWRQNHTALLQTLRFGLVSKVFIALPLINLSILALELSIAMGFQYRPEDVWRKTPMDESLLRYIGANGEGVEAKRLCYLVSKKDKNVPWVDTVSHAYLADNQGYEVQLFVWDDTPHCNHISKHADEYLAAIENMWGK</sequence>
<evidence type="ECO:0000256" key="5">
    <source>
        <dbReference type="ARBA" id="ARBA00023242"/>
    </source>
</evidence>
<dbReference type="InterPro" id="IPR008547">
    <property type="entry name" value="DUF829_TMEM53"/>
</dbReference>
<evidence type="ECO:0000313" key="9">
    <source>
        <dbReference type="Proteomes" id="UP000799779"/>
    </source>
</evidence>
<protein>
    <submittedName>
        <fullName evidence="8">Indole-diterpene biosynthesis protein-like protein PaxU</fullName>
    </submittedName>
</protein>
<accession>A0A6A5WFK5</accession>
<gene>
    <name evidence="8" type="ORF">P154DRAFT_468762</name>
</gene>
<dbReference type="Proteomes" id="UP000799779">
    <property type="component" value="Unassembled WGS sequence"/>
</dbReference>
<keyword evidence="9" id="KW-1185">Reference proteome</keyword>
<evidence type="ECO:0000256" key="6">
    <source>
        <dbReference type="ARBA" id="ARBA00037847"/>
    </source>
</evidence>
<organism evidence="8 9">
    <name type="scientific">Amniculicola lignicola CBS 123094</name>
    <dbReference type="NCBI Taxonomy" id="1392246"/>
    <lineage>
        <taxon>Eukaryota</taxon>
        <taxon>Fungi</taxon>
        <taxon>Dikarya</taxon>
        <taxon>Ascomycota</taxon>
        <taxon>Pezizomycotina</taxon>
        <taxon>Dothideomycetes</taxon>
        <taxon>Pleosporomycetidae</taxon>
        <taxon>Pleosporales</taxon>
        <taxon>Amniculicolaceae</taxon>
        <taxon>Amniculicola</taxon>
    </lineage>
</organism>
<keyword evidence="5" id="KW-0539">Nucleus</keyword>
<feature type="non-terminal residue" evidence="8">
    <location>
        <position position="289"/>
    </location>
</feature>